<dbReference type="RefSeq" id="WP_164005221.1">
    <property type="nucleotide sequence ID" value="NZ_JAAIKD010000005.1"/>
</dbReference>
<keyword evidence="1" id="KW-0808">Transferase</keyword>
<sequence length="387" mass="45170">MNLIIIPFHDWRKSEKEGFRTRDVHFIKSFETLETIEKILVVNRPYTRLELKFKKHKPDLQGEVVFRNSKFSITKVSEKIYVLDYESLDMPGQFIYRHKWFFKKYGEKKLMHFVSKAQEILGITNPAVLCQNIFAYKFLLNIEAEKKIFDAWDNFSKFPAYSHIKPEIESAYTQLSEKVQTWLTNSKENQLYFKEHLGVHDVYLIKNGVNENFAEACSEIPEDMEQIPGPIIGFGGKISYLLDTELINYLVEDNPALHFVFVGQVLDASVFDRIYKKCNVHFLGDKTYDIYPCYVNHFDVGIIPYRINENQHGGDSIKAYEYLQAGKTVIGTCGNGLTELSDYLYLAENKFEFSEYLKSDLAAKRHFYAADFSWESKAKRILSLMNA</sequence>
<dbReference type="GO" id="GO:0016740">
    <property type="term" value="F:transferase activity"/>
    <property type="evidence" value="ECO:0007669"/>
    <property type="project" value="UniProtKB-KW"/>
</dbReference>
<protein>
    <submittedName>
        <fullName evidence="1">Glycosyltransferase family 1 protein</fullName>
    </submittedName>
</protein>
<dbReference type="Proteomes" id="UP000478505">
    <property type="component" value="Unassembled WGS sequence"/>
</dbReference>
<dbReference type="SUPFAM" id="SSF53756">
    <property type="entry name" value="UDP-Glycosyltransferase/glycogen phosphorylase"/>
    <property type="match status" value="1"/>
</dbReference>
<accession>A0A6B3RAH8</accession>
<evidence type="ECO:0000313" key="2">
    <source>
        <dbReference type="Proteomes" id="UP000478505"/>
    </source>
</evidence>
<proteinExistence type="predicted"/>
<comment type="caution">
    <text evidence="1">The sequence shown here is derived from an EMBL/GenBank/DDBJ whole genome shotgun (WGS) entry which is preliminary data.</text>
</comment>
<evidence type="ECO:0000313" key="1">
    <source>
        <dbReference type="EMBL" id="NEV94504.1"/>
    </source>
</evidence>
<name>A0A6B3RAH8_9FLAO</name>
<organism evidence="1 2">
    <name type="scientific">Psychroflexus aurantiacus</name>
    <dbReference type="NCBI Taxonomy" id="2709310"/>
    <lineage>
        <taxon>Bacteria</taxon>
        <taxon>Pseudomonadati</taxon>
        <taxon>Bacteroidota</taxon>
        <taxon>Flavobacteriia</taxon>
        <taxon>Flavobacteriales</taxon>
        <taxon>Flavobacteriaceae</taxon>
        <taxon>Psychroflexus</taxon>
    </lineage>
</organism>
<dbReference type="Gene3D" id="3.40.50.2000">
    <property type="entry name" value="Glycogen Phosphorylase B"/>
    <property type="match status" value="1"/>
</dbReference>
<gene>
    <name evidence="1" type="ORF">G3567_10155</name>
</gene>
<dbReference type="AlphaFoldDB" id="A0A6B3RAH8"/>
<keyword evidence="2" id="KW-1185">Reference proteome</keyword>
<reference evidence="1 2" key="1">
    <citation type="submission" date="2020-02" db="EMBL/GenBank/DDBJ databases">
        <title>Flavobacteriaceae Psychroflexus bacterium YR1-1, complete genome.</title>
        <authorList>
            <person name="Li Y."/>
            <person name="Wu S."/>
        </authorList>
    </citation>
    <scope>NUCLEOTIDE SEQUENCE [LARGE SCALE GENOMIC DNA]</scope>
    <source>
        <strain evidence="1 2">YR1-1</strain>
    </source>
</reference>
<dbReference type="EMBL" id="JAAIKD010000005">
    <property type="protein sequence ID" value="NEV94504.1"/>
    <property type="molecule type" value="Genomic_DNA"/>
</dbReference>